<evidence type="ECO:0000256" key="3">
    <source>
        <dbReference type="SAM" id="MobiDB-lite"/>
    </source>
</evidence>
<sequence length="409" mass="45139">MSVAPPRVLKEQQREPKKFAKKPRHATPKPEPVSKGATTSVSPCVKAVIRLLPPTLTQQSFFKQLASYTSTSPEVIVSSYYVEGHYSKTPYERPTYSRCYILFTSRDFFTKFVAEVRDKPFAEDSGPRDSLIPVIGNSPFYNDMPPPEVVDSPKDESSENVEEEKQPSPAQTAKKTASIDDDFRFTVFLRYLAGTLPSYSLDTVAQISAQEKRKKLLLKKQQSKARAKAKAIKRDHDSTSVPKSKTNKKKKNTQNKQSSSQPQPESSAEANEPSEPTIKSKSRSKKRRSKKAKTGPGEGEGAKESDPKEPKPGVPTDSTNTAAKSKKRNKSKSKNKKANPKVEGGEDQSTSQAKPKQKKSKTKSKATGKSDNKPEKSEKSAEKSDSTASNVVKPKKILAKKPNPVPADQ</sequence>
<dbReference type="Gene3D" id="3.30.70.330">
    <property type="match status" value="1"/>
</dbReference>
<evidence type="ECO:0000313" key="5">
    <source>
        <dbReference type="EMBL" id="CAH2353234.1"/>
    </source>
</evidence>
<proteinExistence type="inferred from homology"/>
<dbReference type="AlphaFoldDB" id="A0A9P0QQS9"/>
<dbReference type="InterPro" id="IPR012677">
    <property type="entry name" value="Nucleotide-bd_a/b_plait_sf"/>
</dbReference>
<keyword evidence="6" id="KW-1185">Reference proteome</keyword>
<dbReference type="GO" id="GO:0000184">
    <property type="term" value="P:nuclear-transcribed mRNA catabolic process, nonsense-mediated decay"/>
    <property type="evidence" value="ECO:0007669"/>
    <property type="project" value="UniProtKB-KW"/>
</dbReference>
<feature type="region of interest" description="Disordered" evidence="3">
    <location>
        <begin position="218"/>
        <end position="409"/>
    </location>
</feature>
<name>A0A9P0QQS9_9ASCO</name>
<reference evidence="5" key="1">
    <citation type="submission" date="2022-03" db="EMBL/GenBank/DDBJ databases">
        <authorList>
            <person name="Legras J.-L."/>
            <person name="Devillers H."/>
            <person name="Grondin C."/>
        </authorList>
    </citation>
    <scope>NUCLEOTIDE SEQUENCE</scope>
    <source>
        <strain evidence="5">CLIB 1423</strain>
    </source>
</reference>
<dbReference type="SUPFAM" id="SSF54928">
    <property type="entry name" value="RNA-binding domain, RBD"/>
    <property type="match status" value="1"/>
</dbReference>
<feature type="compositionally biased region" description="Basic residues" evidence="3">
    <location>
        <begin position="218"/>
        <end position="231"/>
    </location>
</feature>
<dbReference type="CDD" id="cd12455">
    <property type="entry name" value="RRM_like_Smg4_UPF3"/>
    <property type="match status" value="1"/>
</dbReference>
<feature type="compositionally biased region" description="Basic residues" evidence="3">
    <location>
        <begin position="280"/>
        <end position="293"/>
    </location>
</feature>
<dbReference type="InterPro" id="IPR035979">
    <property type="entry name" value="RBD_domain_sf"/>
</dbReference>
<comment type="similarity">
    <text evidence="1">Belongs to the RENT3 family.</text>
</comment>
<feature type="compositionally biased region" description="Basic residues" evidence="3">
    <location>
        <begin position="324"/>
        <end position="339"/>
    </location>
</feature>
<gene>
    <name evidence="5" type="ORF">CLIB1423_10S00320</name>
</gene>
<evidence type="ECO:0000256" key="1">
    <source>
        <dbReference type="ARBA" id="ARBA00005991"/>
    </source>
</evidence>
<evidence type="ECO:0000259" key="4">
    <source>
        <dbReference type="Pfam" id="PF03467"/>
    </source>
</evidence>
<feature type="region of interest" description="Disordered" evidence="3">
    <location>
        <begin position="1"/>
        <end position="38"/>
    </location>
</feature>
<feature type="compositionally biased region" description="Basic and acidic residues" evidence="3">
    <location>
        <begin position="8"/>
        <end position="18"/>
    </location>
</feature>
<feature type="compositionally biased region" description="Basic residues" evidence="3">
    <location>
        <begin position="355"/>
        <end position="366"/>
    </location>
</feature>
<feature type="domain" description="UPF3" evidence="4">
    <location>
        <begin position="45"/>
        <end position="224"/>
    </location>
</feature>
<organism evidence="5 6">
    <name type="scientific">[Candida] railenensis</name>
    <dbReference type="NCBI Taxonomy" id="45579"/>
    <lineage>
        <taxon>Eukaryota</taxon>
        <taxon>Fungi</taxon>
        <taxon>Dikarya</taxon>
        <taxon>Ascomycota</taxon>
        <taxon>Saccharomycotina</taxon>
        <taxon>Pichiomycetes</taxon>
        <taxon>Debaryomycetaceae</taxon>
        <taxon>Kurtzmaniella</taxon>
    </lineage>
</organism>
<dbReference type="GO" id="GO:0003676">
    <property type="term" value="F:nucleic acid binding"/>
    <property type="evidence" value="ECO:0007669"/>
    <property type="project" value="InterPro"/>
</dbReference>
<evidence type="ECO:0000256" key="2">
    <source>
        <dbReference type="ARBA" id="ARBA00023161"/>
    </source>
</evidence>
<keyword evidence="2" id="KW-0866">Nonsense-mediated mRNA decay</keyword>
<feature type="compositionally biased region" description="Basic and acidic residues" evidence="3">
    <location>
        <begin position="368"/>
        <end position="385"/>
    </location>
</feature>
<feature type="compositionally biased region" description="Low complexity" evidence="3">
    <location>
        <begin position="254"/>
        <end position="276"/>
    </location>
</feature>
<dbReference type="InterPro" id="IPR005120">
    <property type="entry name" value="UPF3_dom"/>
</dbReference>
<protein>
    <recommendedName>
        <fullName evidence="4">UPF3 domain-containing protein</fullName>
    </recommendedName>
</protein>
<accession>A0A9P0QQS9</accession>
<comment type="caution">
    <text evidence="5">The sequence shown here is derived from an EMBL/GenBank/DDBJ whole genome shotgun (WGS) entry which is preliminary data.</text>
</comment>
<dbReference type="EMBL" id="CAKXYY010000010">
    <property type="protein sequence ID" value="CAH2353234.1"/>
    <property type="molecule type" value="Genomic_DNA"/>
</dbReference>
<evidence type="ECO:0000313" key="6">
    <source>
        <dbReference type="Proteomes" id="UP000837801"/>
    </source>
</evidence>
<feature type="region of interest" description="Disordered" evidence="3">
    <location>
        <begin position="136"/>
        <end position="176"/>
    </location>
</feature>
<dbReference type="OrthoDB" id="18087at2759"/>
<dbReference type="Pfam" id="PF03467">
    <property type="entry name" value="Smg4_UPF3"/>
    <property type="match status" value="1"/>
</dbReference>
<feature type="compositionally biased region" description="Basic and acidic residues" evidence="3">
    <location>
        <begin position="300"/>
        <end position="311"/>
    </location>
</feature>
<dbReference type="Proteomes" id="UP000837801">
    <property type="component" value="Unassembled WGS sequence"/>
</dbReference>